<dbReference type="PANTHER" id="PTHR46796:SF15">
    <property type="entry name" value="BLL1074 PROTEIN"/>
    <property type="match status" value="1"/>
</dbReference>
<evidence type="ECO:0000256" key="2">
    <source>
        <dbReference type="ARBA" id="ARBA00023125"/>
    </source>
</evidence>
<dbReference type="PROSITE" id="PS01124">
    <property type="entry name" value="HTH_ARAC_FAMILY_2"/>
    <property type="match status" value="1"/>
</dbReference>
<dbReference type="Gene3D" id="1.10.10.60">
    <property type="entry name" value="Homeodomain-like"/>
    <property type="match status" value="1"/>
</dbReference>
<keyword evidence="6" id="KW-1185">Reference proteome</keyword>
<dbReference type="PANTHER" id="PTHR46796">
    <property type="entry name" value="HTH-TYPE TRANSCRIPTIONAL ACTIVATOR RHAS-RELATED"/>
    <property type="match status" value="1"/>
</dbReference>
<evidence type="ECO:0000313" key="5">
    <source>
        <dbReference type="EMBL" id="TFZ04452.1"/>
    </source>
</evidence>
<dbReference type="InterPro" id="IPR050204">
    <property type="entry name" value="AraC_XylS_family_regulators"/>
</dbReference>
<evidence type="ECO:0000256" key="1">
    <source>
        <dbReference type="ARBA" id="ARBA00023015"/>
    </source>
</evidence>
<dbReference type="OrthoDB" id="9809338at2"/>
<evidence type="ECO:0000256" key="3">
    <source>
        <dbReference type="ARBA" id="ARBA00023163"/>
    </source>
</evidence>
<feature type="domain" description="HTH araC/xylS-type" evidence="4">
    <location>
        <begin position="173"/>
        <end position="257"/>
    </location>
</feature>
<comment type="caution">
    <text evidence="5">The sequence shown here is derived from an EMBL/GenBank/DDBJ whole genome shotgun (WGS) entry which is preliminary data.</text>
</comment>
<dbReference type="Proteomes" id="UP000297564">
    <property type="component" value="Unassembled WGS sequence"/>
</dbReference>
<sequence>MLSAGAPEHSVDVLTAPAHLRPWFLCVLARRIGGAQAEHAVRARIQANSYACINVISEGDVEWAGRPLPRVFVAGPFSRSVETVAPGALLSASLVMQPWLLWPLLRVNAESVADGVVPVTLEPRVHQALDAVARTPADHAARTELWTALGQALGAPPPTAPALALDALRSHGLEAAAAACGFSSRQYRRRFQQILGLAPARWLRITRWERAVSQFASTHPHGSLADVSINSGYADQAHMTREIRELTNSTPGQLRNAMLAGKESWSLEPARVRILQDVESARN</sequence>
<keyword evidence="3" id="KW-0804">Transcription</keyword>
<evidence type="ECO:0000313" key="6">
    <source>
        <dbReference type="Proteomes" id="UP000297564"/>
    </source>
</evidence>
<protein>
    <submittedName>
        <fullName evidence="5">AraC family transcriptional regulator</fullName>
    </submittedName>
</protein>
<name>A0A4Z0C0L0_9BURK</name>
<dbReference type="InterPro" id="IPR018060">
    <property type="entry name" value="HTH_AraC"/>
</dbReference>
<dbReference type="AlphaFoldDB" id="A0A4Z0C0L0"/>
<organism evidence="5 6">
    <name type="scientific">Ramlibacter rhizophilus</name>
    <dbReference type="NCBI Taxonomy" id="1781167"/>
    <lineage>
        <taxon>Bacteria</taxon>
        <taxon>Pseudomonadati</taxon>
        <taxon>Pseudomonadota</taxon>
        <taxon>Betaproteobacteria</taxon>
        <taxon>Burkholderiales</taxon>
        <taxon>Comamonadaceae</taxon>
        <taxon>Ramlibacter</taxon>
    </lineage>
</organism>
<dbReference type="GO" id="GO:0043565">
    <property type="term" value="F:sequence-specific DNA binding"/>
    <property type="evidence" value="ECO:0007669"/>
    <property type="project" value="InterPro"/>
</dbReference>
<evidence type="ECO:0000259" key="4">
    <source>
        <dbReference type="PROSITE" id="PS01124"/>
    </source>
</evidence>
<reference evidence="5 6" key="1">
    <citation type="submission" date="2019-03" db="EMBL/GenBank/DDBJ databases">
        <title>Ramlibacter rhizophilus CCTCC AB2015357, whole genome shotgun sequence.</title>
        <authorList>
            <person name="Zhang X."/>
            <person name="Feng G."/>
            <person name="Zhu H."/>
        </authorList>
    </citation>
    <scope>NUCLEOTIDE SEQUENCE [LARGE SCALE GENOMIC DNA]</scope>
    <source>
        <strain evidence="5 6">CCTCC AB2015357</strain>
    </source>
</reference>
<proteinExistence type="predicted"/>
<dbReference type="EMBL" id="SMLL01000001">
    <property type="protein sequence ID" value="TFZ04452.1"/>
    <property type="molecule type" value="Genomic_DNA"/>
</dbReference>
<gene>
    <name evidence="5" type="ORF">EZ242_01495</name>
</gene>
<keyword evidence="1" id="KW-0805">Transcription regulation</keyword>
<dbReference type="GO" id="GO:0003700">
    <property type="term" value="F:DNA-binding transcription factor activity"/>
    <property type="evidence" value="ECO:0007669"/>
    <property type="project" value="InterPro"/>
</dbReference>
<keyword evidence="2" id="KW-0238">DNA-binding</keyword>
<dbReference type="Pfam" id="PF12833">
    <property type="entry name" value="HTH_18"/>
    <property type="match status" value="1"/>
</dbReference>
<accession>A0A4Z0C0L0</accession>
<dbReference type="SMART" id="SM00342">
    <property type="entry name" value="HTH_ARAC"/>
    <property type="match status" value="1"/>
</dbReference>